<name>Q3JW42_BURP1</name>
<organism evidence="1 2">
    <name type="scientific">Burkholderia pseudomallei (strain 1710b)</name>
    <dbReference type="NCBI Taxonomy" id="320372"/>
    <lineage>
        <taxon>Bacteria</taxon>
        <taxon>Pseudomonadati</taxon>
        <taxon>Pseudomonadota</taxon>
        <taxon>Betaproteobacteria</taxon>
        <taxon>Burkholderiales</taxon>
        <taxon>Burkholderiaceae</taxon>
        <taxon>Burkholderia</taxon>
        <taxon>pseudomallei group</taxon>
    </lineage>
</organism>
<evidence type="ECO:0000313" key="2">
    <source>
        <dbReference type="Proteomes" id="UP000002700"/>
    </source>
</evidence>
<proteinExistence type="predicted"/>
<dbReference type="Proteomes" id="UP000002700">
    <property type="component" value="Chromosome I"/>
</dbReference>
<dbReference type="AlphaFoldDB" id="Q3JW42"/>
<protein>
    <submittedName>
        <fullName evidence="1">Uncharacterized protein</fullName>
    </submittedName>
</protein>
<dbReference type="EMBL" id="CP000124">
    <property type="protein sequence ID" value="ABA50492.1"/>
    <property type="molecule type" value="Genomic_DNA"/>
</dbReference>
<sequence length="30" mass="3599">MRVDPDTAIRECALRRIIVDCHIRRYPNDT</sequence>
<evidence type="ECO:0000313" key="1">
    <source>
        <dbReference type="EMBL" id="ABA50492.1"/>
    </source>
</evidence>
<dbReference type="HOGENOM" id="CLU_3402542_0_0_4"/>
<accession>Q3JW42</accession>
<dbReference type="EnsemblBacteria" id="ABA50492">
    <property type="protein sequence ID" value="ABA50492"/>
    <property type="gene ID" value="BURPS1710b_0798"/>
</dbReference>
<reference evidence="1 2" key="1">
    <citation type="submission" date="2005-09" db="EMBL/GenBank/DDBJ databases">
        <authorList>
            <person name="Woods D.E."/>
            <person name="Nierman W.C."/>
        </authorList>
    </citation>
    <scope>NUCLEOTIDE SEQUENCE [LARGE SCALE GENOMIC DNA]</scope>
    <source>
        <strain evidence="1 2">1710b</strain>
    </source>
</reference>
<gene>
    <name evidence="1" type="ordered locus">BURPS1710b_0798</name>
</gene>
<dbReference type="KEGG" id="bpm:BURPS1710b_0798"/>